<dbReference type="GeneID" id="54465871"/>
<evidence type="ECO:0000313" key="3">
    <source>
        <dbReference type="RefSeq" id="XP_033575266.1"/>
    </source>
</evidence>
<dbReference type="Proteomes" id="UP000504636">
    <property type="component" value="Unplaced"/>
</dbReference>
<dbReference type="EMBL" id="MU003703">
    <property type="protein sequence ID" value="KAF2808302.1"/>
    <property type="molecule type" value="Genomic_DNA"/>
</dbReference>
<evidence type="ECO:0000313" key="1">
    <source>
        <dbReference type="EMBL" id="KAF2808302.1"/>
    </source>
</evidence>
<reference evidence="1 3" key="1">
    <citation type="journal article" date="2020" name="Stud. Mycol.">
        <title>101 Dothideomycetes genomes: a test case for predicting lifestyles and emergence of pathogens.</title>
        <authorList>
            <person name="Haridas S."/>
            <person name="Albert R."/>
            <person name="Binder M."/>
            <person name="Bloem J."/>
            <person name="Labutti K."/>
            <person name="Salamov A."/>
            <person name="Andreopoulos B."/>
            <person name="Baker S."/>
            <person name="Barry K."/>
            <person name="Bills G."/>
            <person name="Bluhm B."/>
            <person name="Cannon C."/>
            <person name="Castanera R."/>
            <person name="Culley D."/>
            <person name="Daum C."/>
            <person name="Ezra D."/>
            <person name="Gonzalez J."/>
            <person name="Henrissat B."/>
            <person name="Kuo A."/>
            <person name="Liang C."/>
            <person name="Lipzen A."/>
            <person name="Lutzoni F."/>
            <person name="Magnuson J."/>
            <person name="Mondo S."/>
            <person name="Nolan M."/>
            <person name="Ohm R."/>
            <person name="Pangilinan J."/>
            <person name="Park H.-J."/>
            <person name="Ramirez L."/>
            <person name="Alfaro M."/>
            <person name="Sun H."/>
            <person name="Tritt A."/>
            <person name="Yoshinaga Y."/>
            <person name="Zwiers L.-H."/>
            <person name="Turgeon B."/>
            <person name="Goodwin S."/>
            <person name="Spatafora J."/>
            <person name="Crous P."/>
            <person name="Grigoriev I."/>
        </authorList>
    </citation>
    <scope>NUCLEOTIDE SEQUENCE</scope>
    <source>
        <strain evidence="1 3">CBS 304.34</strain>
    </source>
</reference>
<dbReference type="AlphaFoldDB" id="A0A6A6YHK6"/>
<gene>
    <name evidence="1 3" type="ORF">BDZ99DRAFT_51551</name>
</gene>
<dbReference type="RefSeq" id="XP_033575266.1">
    <property type="nucleotide sequence ID" value="XM_033724978.1"/>
</dbReference>
<protein>
    <submittedName>
        <fullName evidence="1 3">Uncharacterized protein</fullName>
    </submittedName>
</protein>
<proteinExistence type="predicted"/>
<sequence>MSAIFCCSAITPYPPRQLDHEAKFGAFIRWTGIQTTSSVLVDSSSLVSGAPYAIQPVRQINYGPQESIRYFVPASNGADFAEATEELRLPLLACQWRYILPYP</sequence>
<reference evidence="3" key="2">
    <citation type="submission" date="2020-04" db="EMBL/GenBank/DDBJ databases">
        <authorList>
            <consortium name="NCBI Genome Project"/>
        </authorList>
    </citation>
    <scope>NUCLEOTIDE SEQUENCE</scope>
    <source>
        <strain evidence="3">CBS 304.34</strain>
    </source>
</reference>
<organism evidence="1">
    <name type="scientific">Mytilinidion resinicola</name>
    <dbReference type="NCBI Taxonomy" id="574789"/>
    <lineage>
        <taxon>Eukaryota</taxon>
        <taxon>Fungi</taxon>
        <taxon>Dikarya</taxon>
        <taxon>Ascomycota</taxon>
        <taxon>Pezizomycotina</taxon>
        <taxon>Dothideomycetes</taxon>
        <taxon>Pleosporomycetidae</taxon>
        <taxon>Mytilinidiales</taxon>
        <taxon>Mytilinidiaceae</taxon>
        <taxon>Mytilinidion</taxon>
    </lineage>
</organism>
<evidence type="ECO:0000313" key="2">
    <source>
        <dbReference type="Proteomes" id="UP000504636"/>
    </source>
</evidence>
<dbReference type="OrthoDB" id="10264507at2759"/>
<name>A0A6A6YHK6_9PEZI</name>
<reference evidence="3" key="3">
    <citation type="submission" date="2025-04" db="UniProtKB">
        <authorList>
            <consortium name="RefSeq"/>
        </authorList>
    </citation>
    <scope>IDENTIFICATION</scope>
    <source>
        <strain evidence="3">CBS 304.34</strain>
    </source>
</reference>
<keyword evidence="2" id="KW-1185">Reference proteome</keyword>
<accession>A0A6A6YHK6</accession>